<evidence type="ECO:0000313" key="8">
    <source>
        <dbReference type="Proteomes" id="UP000034607"/>
    </source>
</evidence>
<dbReference type="InterPro" id="IPR019489">
    <property type="entry name" value="Clp_ATPase_C"/>
</dbReference>
<feature type="domain" description="Clp ATPase C-terminal" evidence="6">
    <location>
        <begin position="728"/>
        <end position="817"/>
    </location>
</feature>
<evidence type="ECO:0000256" key="3">
    <source>
        <dbReference type="ARBA" id="ARBA00023186"/>
    </source>
</evidence>
<keyword evidence="2" id="KW-0067">ATP-binding</keyword>
<dbReference type="PANTHER" id="PTHR11638">
    <property type="entry name" value="ATP-DEPENDENT CLP PROTEASE"/>
    <property type="match status" value="1"/>
</dbReference>
<dbReference type="SUPFAM" id="SSF52540">
    <property type="entry name" value="P-loop containing nucleoside triphosphate hydrolases"/>
    <property type="match status" value="2"/>
</dbReference>
<keyword evidence="1" id="KW-0547">Nucleotide-binding</keyword>
<dbReference type="Pfam" id="PF00004">
    <property type="entry name" value="AAA"/>
    <property type="match status" value="1"/>
</dbReference>
<dbReference type="Pfam" id="PF17871">
    <property type="entry name" value="AAA_lid_9"/>
    <property type="match status" value="1"/>
</dbReference>
<dbReference type="CDD" id="cd19499">
    <property type="entry name" value="RecA-like_ClpB_Hsp104-like"/>
    <property type="match status" value="1"/>
</dbReference>
<keyword evidence="4" id="KW-1133">Transmembrane helix</keyword>
<accession>A0A0G1RIV2</accession>
<feature type="transmembrane region" description="Helical" evidence="4">
    <location>
        <begin position="72"/>
        <end position="91"/>
    </location>
</feature>
<gene>
    <name evidence="7" type="ORF">UX78_C0001G0055</name>
</gene>
<dbReference type="CDD" id="cd00009">
    <property type="entry name" value="AAA"/>
    <property type="match status" value="1"/>
</dbReference>
<dbReference type="Proteomes" id="UP000034607">
    <property type="component" value="Unassembled WGS sequence"/>
</dbReference>
<dbReference type="AlphaFoldDB" id="A0A0G1RIV2"/>
<dbReference type="Gene3D" id="1.10.8.60">
    <property type="match status" value="2"/>
</dbReference>
<dbReference type="InterPro" id="IPR001270">
    <property type="entry name" value="ClpA/B"/>
</dbReference>
<proteinExistence type="predicted"/>
<evidence type="ECO:0000256" key="2">
    <source>
        <dbReference type="ARBA" id="ARBA00022840"/>
    </source>
</evidence>
<dbReference type="PANTHER" id="PTHR11638:SF175">
    <property type="entry name" value="ATP-DEPENDENT CLP PROTEASE, ATP-BINDING SUBUNIT CLPC"/>
    <property type="match status" value="1"/>
</dbReference>
<feature type="transmembrane region" description="Helical" evidence="4">
    <location>
        <begin position="97"/>
        <end position="120"/>
    </location>
</feature>
<keyword evidence="4" id="KW-0812">Transmembrane</keyword>
<name>A0A0G1RIV2_9BACT</name>
<dbReference type="SMART" id="SM00382">
    <property type="entry name" value="AAA"/>
    <property type="match status" value="2"/>
</dbReference>
<organism evidence="7 8">
    <name type="scientific">Candidatus Amesbacteria bacterium GW2011_GWA2_47_11</name>
    <dbReference type="NCBI Taxonomy" id="1618357"/>
    <lineage>
        <taxon>Bacteria</taxon>
        <taxon>Candidatus Amesiibacteriota</taxon>
    </lineage>
</organism>
<dbReference type="PATRIC" id="fig|1618357.3.peg.59"/>
<evidence type="ECO:0000259" key="5">
    <source>
        <dbReference type="SMART" id="SM00382"/>
    </source>
</evidence>
<dbReference type="Pfam" id="PF07724">
    <property type="entry name" value="AAA_2"/>
    <property type="match status" value="1"/>
</dbReference>
<feature type="domain" description="AAA+ ATPase" evidence="5">
    <location>
        <begin position="286"/>
        <end position="427"/>
    </location>
</feature>
<protein>
    <submittedName>
        <fullName evidence="7">ATPase AAA-2 domain protein</fullName>
    </submittedName>
</protein>
<dbReference type="EMBL" id="LCNM01000001">
    <property type="protein sequence ID" value="KKU57002.1"/>
    <property type="molecule type" value="Genomic_DNA"/>
</dbReference>
<keyword evidence="4" id="KW-0472">Membrane</keyword>
<dbReference type="InterPro" id="IPR003959">
    <property type="entry name" value="ATPase_AAA_core"/>
</dbReference>
<evidence type="ECO:0000313" key="7">
    <source>
        <dbReference type="EMBL" id="KKU57002.1"/>
    </source>
</evidence>
<evidence type="ECO:0000256" key="1">
    <source>
        <dbReference type="ARBA" id="ARBA00022741"/>
    </source>
</evidence>
<sequence length="823" mass="92411">MIFLVEFIFWHYSAGLTLYLHRWLFLMRWTVHYFSLPLLLPTLFSPWKRLVDDQPHVGFRPDIFFRQLTFNLISRSIGAVVRTFLLIIGTLTLFPAFFAGLAGFICWLVLPPVGLPYFLLRERHGRRFLTGLLERLQQAGRHPVGVLFANSAGKFVLAHTGLDLVQLIKNSSPGNLRLSDFHPESYSDFMALFTRDRVWEERLLQTKGANYQDLLVSAQWWDSVFSSPPSDTQMHFGRPGIGLELLYGYTPQLNQYSEDLAAPQAFTHHLIGRQDIVSRIERTLTSGKSVILTGLPGVGKTTIVLEFARRAAAGELGPHMVYKRVMELNYNFLLSENIDLNQKKTKFSELLLEAANAGNVILVIKDLYRITHSQLEGLDFTDILEKYMAAKNLKIIAVSSQMEYDRFIAPNARLSKFFEPIEAVAPGVDIAQKILFESASLWEKQKSLLISVQALRAILDGCDRYITDTPFPEKALELLDFVITFMETQSKSHMTADDVNVVLSEKTGISLARLSQKEKDLLSRLEDELHLRLVGQDAAVSLIAKSLRARTVGVKNEDRPIGSFLFLGPTGVGKTQTAKTLAVIYYGSQSHIIRFDMAEFTGPEGVSRLIGSVSQNQPGVLTTAIKNRPASLLLLDEIEKAPSEVFNLFLTLLDEGFITDAFGKKIICRHLFVIATSNAGAEYVRQLVMQGASGELLQKEVLDYVQKNRIFSPEFLNRFDGAVVFEPLTTPQLEAVAKLMLEDLRQIILKKNIDIEIAPEVYSKLAREGYQPEFGARPMRRIVDITLGDIISREILAGTVKPGDKAVLFPGSGPGEYLLKPVI</sequence>
<dbReference type="GO" id="GO:0016887">
    <property type="term" value="F:ATP hydrolysis activity"/>
    <property type="evidence" value="ECO:0007669"/>
    <property type="project" value="InterPro"/>
</dbReference>
<reference evidence="7 8" key="1">
    <citation type="journal article" date="2015" name="Nature">
        <title>rRNA introns, odd ribosomes, and small enigmatic genomes across a large radiation of phyla.</title>
        <authorList>
            <person name="Brown C.T."/>
            <person name="Hug L.A."/>
            <person name="Thomas B.C."/>
            <person name="Sharon I."/>
            <person name="Castelle C.J."/>
            <person name="Singh A."/>
            <person name="Wilkins M.J."/>
            <person name="Williams K.H."/>
            <person name="Banfield J.F."/>
        </authorList>
    </citation>
    <scope>NUCLEOTIDE SEQUENCE [LARGE SCALE GENOMIC DNA]</scope>
</reference>
<dbReference type="Pfam" id="PF10431">
    <property type="entry name" value="ClpB_D2-small"/>
    <property type="match status" value="1"/>
</dbReference>
<evidence type="ECO:0000259" key="6">
    <source>
        <dbReference type="SMART" id="SM01086"/>
    </source>
</evidence>
<dbReference type="GO" id="GO:0005737">
    <property type="term" value="C:cytoplasm"/>
    <property type="evidence" value="ECO:0007669"/>
    <property type="project" value="TreeGrafter"/>
</dbReference>
<dbReference type="InterPro" id="IPR050130">
    <property type="entry name" value="ClpA_ClpB"/>
</dbReference>
<keyword evidence="3" id="KW-0143">Chaperone</keyword>
<feature type="transmembrane region" description="Helical" evidence="4">
    <location>
        <begin position="7"/>
        <end position="25"/>
    </location>
</feature>
<dbReference type="PRINTS" id="PR00300">
    <property type="entry name" value="CLPPROTEASEA"/>
</dbReference>
<dbReference type="InterPro" id="IPR003593">
    <property type="entry name" value="AAA+_ATPase"/>
</dbReference>
<evidence type="ECO:0000256" key="4">
    <source>
        <dbReference type="SAM" id="Phobius"/>
    </source>
</evidence>
<dbReference type="GO" id="GO:0034605">
    <property type="term" value="P:cellular response to heat"/>
    <property type="evidence" value="ECO:0007669"/>
    <property type="project" value="TreeGrafter"/>
</dbReference>
<dbReference type="InterPro" id="IPR027417">
    <property type="entry name" value="P-loop_NTPase"/>
</dbReference>
<dbReference type="InterPro" id="IPR041546">
    <property type="entry name" value="ClpA/ClpB_AAA_lid"/>
</dbReference>
<dbReference type="GO" id="GO:0005524">
    <property type="term" value="F:ATP binding"/>
    <property type="evidence" value="ECO:0007669"/>
    <property type="project" value="UniProtKB-KW"/>
</dbReference>
<comment type="caution">
    <text evidence="7">The sequence shown here is derived from an EMBL/GenBank/DDBJ whole genome shotgun (WGS) entry which is preliminary data.</text>
</comment>
<feature type="domain" description="AAA+ ATPase" evidence="5">
    <location>
        <begin position="560"/>
        <end position="729"/>
    </location>
</feature>
<dbReference type="Gene3D" id="3.40.50.300">
    <property type="entry name" value="P-loop containing nucleotide triphosphate hydrolases"/>
    <property type="match status" value="2"/>
</dbReference>
<dbReference type="SMART" id="SM01086">
    <property type="entry name" value="ClpB_D2-small"/>
    <property type="match status" value="1"/>
</dbReference>